<accession>A0A7G9Y2X2</accession>
<protein>
    <submittedName>
        <fullName evidence="1">Uncharacterized protein</fullName>
    </submittedName>
</protein>
<proteinExistence type="predicted"/>
<organism evidence="1">
    <name type="scientific">Candidatus Methanogaster sp. ANME-2c ERB4</name>
    <dbReference type="NCBI Taxonomy" id="2759911"/>
    <lineage>
        <taxon>Archaea</taxon>
        <taxon>Methanobacteriati</taxon>
        <taxon>Methanobacteriota</taxon>
        <taxon>Stenosarchaea group</taxon>
        <taxon>Methanomicrobia</taxon>
        <taxon>Methanosarcinales</taxon>
        <taxon>ANME-2 cluster</taxon>
        <taxon>Candidatus Methanogasteraceae</taxon>
        <taxon>Candidatus Methanogaster</taxon>
    </lineage>
</organism>
<dbReference type="EMBL" id="MT630733">
    <property type="protein sequence ID" value="QNO42356.1"/>
    <property type="molecule type" value="Genomic_DNA"/>
</dbReference>
<gene>
    <name evidence="1" type="ORF">FFGIDPFI_00001</name>
</gene>
<name>A0A7G9Y2X2_9EURY</name>
<evidence type="ECO:0000313" key="1">
    <source>
        <dbReference type="EMBL" id="QNO42356.1"/>
    </source>
</evidence>
<sequence>MKLEIRNWGEMNGLKLEIRNWGEMNGLKLEIRNWGEMKRIYELDVCKLAEELSDMV</sequence>
<reference evidence="1" key="1">
    <citation type="submission" date="2020-06" db="EMBL/GenBank/DDBJ databases">
        <title>Unique genomic features of the anaerobic methanotrophic archaea.</title>
        <authorList>
            <person name="Chadwick G.L."/>
            <person name="Skennerton C.T."/>
            <person name="Laso-Perez R."/>
            <person name="Leu A.O."/>
            <person name="Speth D.R."/>
            <person name="Yu H."/>
            <person name="Morgan-Lang C."/>
            <person name="Hatzenpichler R."/>
            <person name="Goudeau D."/>
            <person name="Malmstrom R."/>
            <person name="Brazelton W.J."/>
            <person name="Woyke T."/>
            <person name="Hallam S.J."/>
            <person name="Tyson G.W."/>
            <person name="Wegener G."/>
            <person name="Boetius A."/>
            <person name="Orphan V."/>
        </authorList>
    </citation>
    <scope>NUCLEOTIDE SEQUENCE</scope>
</reference>
<dbReference type="AlphaFoldDB" id="A0A7G9Y2X2"/>